<dbReference type="PANTHER" id="PTHR21496:SF23">
    <property type="entry name" value="3-PHENYLPROPIONATE_CINNAMIC ACID DIOXYGENASE FERREDOXIN SUBUNIT"/>
    <property type="match status" value="1"/>
</dbReference>
<evidence type="ECO:0000259" key="5">
    <source>
        <dbReference type="PROSITE" id="PS51296"/>
    </source>
</evidence>
<organism evidence="6 7">
    <name type="scientific">Ancylobacter mangrovi</name>
    <dbReference type="NCBI Taxonomy" id="2972472"/>
    <lineage>
        <taxon>Bacteria</taxon>
        <taxon>Pseudomonadati</taxon>
        <taxon>Pseudomonadota</taxon>
        <taxon>Alphaproteobacteria</taxon>
        <taxon>Hyphomicrobiales</taxon>
        <taxon>Xanthobacteraceae</taxon>
        <taxon>Ancylobacter</taxon>
    </lineage>
</organism>
<keyword evidence="1" id="KW-0001">2Fe-2S</keyword>
<gene>
    <name evidence="6" type="ORF">NVS89_06010</name>
</gene>
<keyword evidence="4" id="KW-0411">Iron-sulfur</keyword>
<dbReference type="PROSITE" id="PS51296">
    <property type="entry name" value="RIESKE"/>
    <property type="match status" value="1"/>
</dbReference>
<dbReference type="AlphaFoldDB" id="A0A9X2T370"/>
<keyword evidence="2" id="KW-0479">Metal-binding</keyword>
<comment type="caution">
    <text evidence="6">The sequence shown here is derived from an EMBL/GenBank/DDBJ whole genome shotgun (WGS) entry which is preliminary data.</text>
</comment>
<evidence type="ECO:0000256" key="1">
    <source>
        <dbReference type="ARBA" id="ARBA00022714"/>
    </source>
</evidence>
<sequence>MARFVVAKVGEIPRGEQKVVRVKGREILLLNVDDEYAALLNRCPHEGAKLLCGARVGLLESDEPGRFSYTRQGEFLRCPWHGWEFEIRTGQSWCDPKDTRIKNYDVKIEPGESLAKGPYVAESFPVHVEDSYIVIYL</sequence>
<evidence type="ECO:0000256" key="3">
    <source>
        <dbReference type="ARBA" id="ARBA00023004"/>
    </source>
</evidence>
<proteinExistence type="predicted"/>
<feature type="domain" description="Rieske" evidence="5">
    <location>
        <begin position="4"/>
        <end position="115"/>
    </location>
</feature>
<dbReference type="RefSeq" id="WP_258731672.1">
    <property type="nucleotide sequence ID" value="NZ_JANTHY010000002.1"/>
</dbReference>
<dbReference type="Pfam" id="PF00355">
    <property type="entry name" value="Rieske"/>
    <property type="match status" value="1"/>
</dbReference>
<dbReference type="CDD" id="cd03467">
    <property type="entry name" value="Rieske"/>
    <property type="match status" value="1"/>
</dbReference>
<dbReference type="Proteomes" id="UP001151088">
    <property type="component" value="Unassembled WGS sequence"/>
</dbReference>
<evidence type="ECO:0000313" key="7">
    <source>
        <dbReference type="Proteomes" id="UP001151088"/>
    </source>
</evidence>
<name>A0A9X2T370_9HYPH</name>
<dbReference type="InterPro" id="IPR017941">
    <property type="entry name" value="Rieske_2Fe-2S"/>
</dbReference>
<dbReference type="PANTHER" id="PTHR21496">
    <property type="entry name" value="FERREDOXIN-RELATED"/>
    <property type="match status" value="1"/>
</dbReference>
<reference evidence="6" key="1">
    <citation type="submission" date="2022-08" db="EMBL/GenBank/DDBJ databases">
        <authorList>
            <person name="Li F."/>
        </authorList>
    </citation>
    <scope>NUCLEOTIDE SEQUENCE</scope>
    <source>
        <strain evidence="6">MQZ15Z-1</strain>
    </source>
</reference>
<evidence type="ECO:0000256" key="2">
    <source>
        <dbReference type="ARBA" id="ARBA00022723"/>
    </source>
</evidence>
<keyword evidence="7" id="KW-1185">Reference proteome</keyword>
<dbReference type="GO" id="GO:0046872">
    <property type="term" value="F:metal ion binding"/>
    <property type="evidence" value="ECO:0007669"/>
    <property type="project" value="UniProtKB-KW"/>
</dbReference>
<accession>A0A9X2T370</accession>
<keyword evidence="3" id="KW-0408">Iron</keyword>
<dbReference type="EMBL" id="JANTHZ010000002">
    <property type="protein sequence ID" value="MCS0494646.1"/>
    <property type="molecule type" value="Genomic_DNA"/>
</dbReference>
<evidence type="ECO:0000256" key="4">
    <source>
        <dbReference type="ARBA" id="ARBA00023014"/>
    </source>
</evidence>
<dbReference type="Gene3D" id="2.102.10.10">
    <property type="entry name" value="Rieske [2Fe-2S] iron-sulphur domain"/>
    <property type="match status" value="1"/>
</dbReference>
<dbReference type="GO" id="GO:0051537">
    <property type="term" value="F:2 iron, 2 sulfur cluster binding"/>
    <property type="evidence" value="ECO:0007669"/>
    <property type="project" value="UniProtKB-KW"/>
</dbReference>
<evidence type="ECO:0000313" key="6">
    <source>
        <dbReference type="EMBL" id="MCS0494646.1"/>
    </source>
</evidence>
<protein>
    <submittedName>
        <fullName evidence="6">Rieske (2Fe-2S) protein</fullName>
    </submittedName>
</protein>
<dbReference type="SUPFAM" id="SSF50022">
    <property type="entry name" value="ISP domain"/>
    <property type="match status" value="1"/>
</dbReference>
<dbReference type="InterPro" id="IPR036922">
    <property type="entry name" value="Rieske_2Fe-2S_sf"/>
</dbReference>